<evidence type="ECO:0000313" key="3">
    <source>
        <dbReference type="Proteomes" id="UP000676169"/>
    </source>
</evidence>
<feature type="transmembrane region" description="Helical" evidence="1">
    <location>
        <begin position="12"/>
        <end position="32"/>
    </location>
</feature>
<keyword evidence="3" id="KW-1185">Reference proteome</keyword>
<protein>
    <submittedName>
        <fullName evidence="2">Uncharacterized protein</fullName>
    </submittedName>
</protein>
<dbReference type="KEGG" id="lamb:KBB96_20475"/>
<proteinExistence type="predicted"/>
<reference evidence="2" key="1">
    <citation type="submission" date="2021-04" db="EMBL/GenBank/DDBJ databases">
        <title>Luteolibacter sp. 32A isolated from the skin of an Anderson's salamander (Ambystoma andersonii).</title>
        <authorList>
            <person name="Spergser J."/>
            <person name="Busse H.-J."/>
        </authorList>
    </citation>
    <scope>NUCLEOTIDE SEQUENCE</scope>
    <source>
        <strain evidence="2">32A</strain>
    </source>
</reference>
<keyword evidence="1" id="KW-1133">Transmembrane helix</keyword>
<dbReference type="RefSeq" id="WP_211631355.1">
    <property type="nucleotide sequence ID" value="NZ_CP073100.1"/>
</dbReference>
<evidence type="ECO:0000256" key="1">
    <source>
        <dbReference type="SAM" id="Phobius"/>
    </source>
</evidence>
<dbReference type="EMBL" id="CP073100">
    <property type="protein sequence ID" value="QUE51216.1"/>
    <property type="molecule type" value="Genomic_DNA"/>
</dbReference>
<keyword evidence="1" id="KW-0472">Membrane</keyword>
<organism evidence="2 3">
    <name type="scientific">Luteolibacter ambystomatis</name>
    <dbReference type="NCBI Taxonomy" id="2824561"/>
    <lineage>
        <taxon>Bacteria</taxon>
        <taxon>Pseudomonadati</taxon>
        <taxon>Verrucomicrobiota</taxon>
        <taxon>Verrucomicrobiia</taxon>
        <taxon>Verrucomicrobiales</taxon>
        <taxon>Verrucomicrobiaceae</taxon>
        <taxon>Luteolibacter</taxon>
    </lineage>
</organism>
<name>A0A975G9D7_9BACT</name>
<sequence>MPRRASSSLHPGIIIGIVAGVAVLFFAGKALLPKKSANFGDLTQLNMEEFLQNGNSLRGSEYVVEGTVDEKLRWTPDRGQVLSVKVGSGEQAKMIGIEVPAEFNNRNIEREQRYQFKVKFRQGGIPVATGINRL</sequence>
<keyword evidence="1" id="KW-0812">Transmembrane</keyword>
<dbReference type="AlphaFoldDB" id="A0A975G9D7"/>
<accession>A0A975G9D7</accession>
<gene>
    <name evidence="2" type="ORF">KBB96_20475</name>
</gene>
<dbReference type="Proteomes" id="UP000676169">
    <property type="component" value="Chromosome"/>
</dbReference>
<evidence type="ECO:0000313" key="2">
    <source>
        <dbReference type="EMBL" id="QUE51216.1"/>
    </source>
</evidence>